<accession>A0A9D4TBP5</accession>
<reference evidence="2" key="1">
    <citation type="journal article" date="2020" name="Cell">
        <title>Large-Scale Comparative Analyses of Tick Genomes Elucidate Their Genetic Diversity and Vector Capacities.</title>
        <authorList>
            <consortium name="Tick Genome and Microbiome Consortium (TIGMIC)"/>
            <person name="Jia N."/>
            <person name="Wang J."/>
            <person name="Shi W."/>
            <person name="Du L."/>
            <person name="Sun Y."/>
            <person name="Zhan W."/>
            <person name="Jiang J.F."/>
            <person name="Wang Q."/>
            <person name="Zhang B."/>
            <person name="Ji P."/>
            <person name="Bell-Sakyi L."/>
            <person name="Cui X.M."/>
            <person name="Yuan T.T."/>
            <person name="Jiang B.G."/>
            <person name="Yang W.F."/>
            <person name="Lam T.T."/>
            <person name="Chang Q.C."/>
            <person name="Ding S.J."/>
            <person name="Wang X.J."/>
            <person name="Zhu J.G."/>
            <person name="Ruan X.D."/>
            <person name="Zhao L."/>
            <person name="Wei J.T."/>
            <person name="Ye R.Z."/>
            <person name="Que T.C."/>
            <person name="Du C.H."/>
            <person name="Zhou Y.H."/>
            <person name="Cheng J.X."/>
            <person name="Dai P.F."/>
            <person name="Guo W.B."/>
            <person name="Han X.H."/>
            <person name="Huang E.J."/>
            <person name="Li L.F."/>
            <person name="Wei W."/>
            <person name="Gao Y.C."/>
            <person name="Liu J.Z."/>
            <person name="Shao H.Z."/>
            <person name="Wang X."/>
            <person name="Wang C.C."/>
            <person name="Yang T.C."/>
            <person name="Huo Q.B."/>
            <person name="Li W."/>
            <person name="Chen H.Y."/>
            <person name="Chen S.E."/>
            <person name="Zhou L.G."/>
            <person name="Ni X.B."/>
            <person name="Tian J.H."/>
            <person name="Sheng Y."/>
            <person name="Liu T."/>
            <person name="Pan Y.S."/>
            <person name="Xia L.Y."/>
            <person name="Li J."/>
            <person name="Zhao F."/>
            <person name="Cao W.C."/>
        </authorList>
    </citation>
    <scope>NUCLEOTIDE SEQUENCE</scope>
    <source>
        <strain evidence="2">Rsan-2018</strain>
    </source>
</reference>
<evidence type="ECO:0000256" key="1">
    <source>
        <dbReference type="SAM" id="MobiDB-lite"/>
    </source>
</evidence>
<dbReference type="Proteomes" id="UP000821837">
    <property type="component" value="Chromosome 1"/>
</dbReference>
<gene>
    <name evidence="2" type="ORF">HPB52_022156</name>
</gene>
<reference evidence="2" key="2">
    <citation type="submission" date="2021-09" db="EMBL/GenBank/DDBJ databases">
        <authorList>
            <person name="Jia N."/>
            <person name="Wang J."/>
            <person name="Shi W."/>
            <person name="Du L."/>
            <person name="Sun Y."/>
            <person name="Zhan W."/>
            <person name="Jiang J."/>
            <person name="Wang Q."/>
            <person name="Zhang B."/>
            <person name="Ji P."/>
            <person name="Sakyi L.B."/>
            <person name="Cui X."/>
            <person name="Yuan T."/>
            <person name="Jiang B."/>
            <person name="Yang W."/>
            <person name="Lam T.T.-Y."/>
            <person name="Chang Q."/>
            <person name="Ding S."/>
            <person name="Wang X."/>
            <person name="Zhu J."/>
            <person name="Ruan X."/>
            <person name="Zhao L."/>
            <person name="Wei J."/>
            <person name="Que T."/>
            <person name="Du C."/>
            <person name="Cheng J."/>
            <person name="Dai P."/>
            <person name="Han X."/>
            <person name="Huang E."/>
            <person name="Gao Y."/>
            <person name="Liu J."/>
            <person name="Shao H."/>
            <person name="Ye R."/>
            <person name="Li L."/>
            <person name="Wei W."/>
            <person name="Wang X."/>
            <person name="Wang C."/>
            <person name="Huo Q."/>
            <person name="Li W."/>
            <person name="Guo W."/>
            <person name="Chen H."/>
            <person name="Chen S."/>
            <person name="Zhou L."/>
            <person name="Zhou L."/>
            <person name="Ni X."/>
            <person name="Tian J."/>
            <person name="Zhou Y."/>
            <person name="Sheng Y."/>
            <person name="Liu T."/>
            <person name="Pan Y."/>
            <person name="Xia L."/>
            <person name="Li J."/>
            <person name="Zhao F."/>
            <person name="Cao W."/>
        </authorList>
    </citation>
    <scope>NUCLEOTIDE SEQUENCE</scope>
    <source>
        <strain evidence="2">Rsan-2018</strain>
        <tissue evidence="2">Larvae</tissue>
    </source>
</reference>
<sequence length="219" mass="22862">MSGEEKSTRPLSPGSEDLPFKKTKAGSSSAEASPPQLPFSPARSPAPGTSGSHTPTGPRSTSPKSPHSRSMSPIERIVSFFKRSPPPAKPPSEGGSPKDAQAATERWVREGCISPPAAETAEEPLEASSSKEPPRQKVTFAAEESTGFDPLTDAFARRGVAYEQFSDEILKEEGINLLPPTASVEDLSSESETSQGGAAAVDPTPGCSFSRPTGPADPM</sequence>
<keyword evidence="3" id="KW-1185">Reference proteome</keyword>
<feature type="region of interest" description="Disordered" evidence="1">
    <location>
        <begin position="1"/>
        <end position="145"/>
    </location>
</feature>
<name>A0A9D4TBP5_RHISA</name>
<feature type="region of interest" description="Disordered" evidence="1">
    <location>
        <begin position="181"/>
        <end position="219"/>
    </location>
</feature>
<organism evidence="2 3">
    <name type="scientific">Rhipicephalus sanguineus</name>
    <name type="common">Brown dog tick</name>
    <name type="synonym">Ixodes sanguineus</name>
    <dbReference type="NCBI Taxonomy" id="34632"/>
    <lineage>
        <taxon>Eukaryota</taxon>
        <taxon>Metazoa</taxon>
        <taxon>Ecdysozoa</taxon>
        <taxon>Arthropoda</taxon>
        <taxon>Chelicerata</taxon>
        <taxon>Arachnida</taxon>
        <taxon>Acari</taxon>
        <taxon>Parasitiformes</taxon>
        <taxon>Ixodida</taxon>
        <taxon>Ixodoidea</taxon>
        <taxon>Ixodidae</taxon>
        <taxon>Rhipicephalinae</taxon>
        <taxon>Rhipicephalus</taxon>
        <taxon>Rhipicephalus</taxon>
    </lineage>
</organism>
<evidence type="ECO:0000313" key="2">
    <source>
        <dbReference type="EMBL" id="KAH7984518.1"/>
    </source>
</evidence>
<dbReference type="EMBL" id="JABSTV010001245">
    <property type="protein sequence ID" value="KAH7984518.1"/>
    <property type="molecule type" value="Genomic_DNA"/>
</dbReference>
<proteinExistence type="predicted"/>
<evidence type="ECO:0000313" key="3">
    <source>
        <dbReference type="Proteomes" id="UP000821837"/>
    </source>
</evidence>
<dbReference type="AlphaFoldDB" id="A0A9D4TBP5"/>
<comment type="caution">
    <text evidence="2">The sequence shown here is derived from an EMBL/GenBank/DDBJ whole genome shotgun (WGS) entry which is preliminary data.</text>
</comment>
<protein>
    <submittedName>
        <fullName evidence="2">Uncharacterized protein</fullName>
    </submittedName>
</protein>
<feature type="compositionally biased region" description="Polar residues" evidence="1">
    <location>
        <begin position="47"/>
        <end position="71"/>
    </location>
</feature>